<gene>
    <name evidence="11" type="ORF">H9646_01535</name>
</gene>
<dbReference type="InterPro" id="IPR035919">
    <property type="entry name" value="EAL_sf"/>
</dbReference>
<evidence type="ECO:0000256" key="5">
    <source>
        <dbReference type="SAM" id="Phobius"/>
    </source>
</evidence>
<dbReference type="PANTHER" id="PTHR44757">
    <property type="entry name" value="DIGUANYLATE CYCLASE DGCP"/>
    <property type="match status" value="1"/>
</dbReference>
<dbReference type="PROSITE" id="PS50887">
    <property type="entry name" value="GGDEF"/>
    <property type="match status" value="1"/>
</dbReference>
<dbReference type="InterPro" id="IPR001633">
    <property type="entry name" value="EAL_dom"/>
</dbReference>
<dbReference type="PANTHER" id="PTHR44757:SF2">
    <property type="entry name" value="BIOFILM ARCHITECTURE MAINTENANCE PROTEIN MBAA"/>
    <property type="match status" value="1"/>
</dbReference>
<dbReference type="NCBIfam" id="TIGR00229">
    <property type="entry name" value="sensory_box"/>
    <property type="match status" value="2"/>
</dbReference>
<dbReference type="InterPro" id="IPR000700">
    <property type="entry name" value="PAS-assoc_C"/>
</dbReference>
<keyword evidence="3 5" id="KW-1133">Transmembrane helix</keyword>
<keyword evidence="12" id="KW-1185">Reference proteome</keyword>
<sequence>MKSRSKLQQRLQMWWPTVAVLAFGCALSVGLWQSLEERQAHTVQLRLDQQAEMFSASVAQRFYAYGDIVHGMKSVLEMSTVPAHEVFAASKLTQDAAFRYPGLEALSLIRRMDAAPYAEHRERLLRDISAQQRVDESQMPSLPLVQPDYYIVDDVWPLGARRALRGMDAERYPPIKALIASVQHVSGPVMSAPLVLSPTNNATTGVLISVPLRTAGQGGELGALTGVLNLSVNLERMMERFLARGMLPHTVVSIEDVGVVPEGIPTTQADQVVYVSEGWADVPASAPRAKKAIVIWGRMWSLEFASNGSVLSDVERSFPVIIASSTLGATLLLAAVVLLLSLQRMRAQIQAEAKHNLLSERTDRLKALFNQTAVGVAEIEPASGRYLSVNARFADVVGFGLEALESMTIYERIHPDDRAECERLERQLTSGRLPHFVSTQRMLRADGGVIWTEVWVSPLLNAGGRAVGRHIVLLMDVTERRLLQEQLQAREAYSSEMLRYMPVGLVVVGPVGNIEFVNHQFEVMTGWEQSDVQDESALWRHLCVDAQQHATLLQRLNMGRCEVVPTGVNMPAMEYLLRSKSGQELTMEVSGRFLGGRILLSFVDVTQRKAAEAEIRWLGFYDNLTQLPNRRLLLDRLSEALTRSQRGHAGRGALLLLDIDNFKSLNETLGHQHGDALLRLVATRLSNCIAGRHTLARQGGDEFAVVLEDLPTDALEAGRYTEQMGRSILEALRTPFYLGNQDFHVTVSMGAVMFCGAGDSVEELLKRADLALYQAKSAGRDTLQFFDPSMQKAVSARVEMEKDMRLALERHEFDLFFQPQVQRDKVIGAEALLRWKHPTKGFIPPGVFVPTAEESGLILPLGEWVLYAACRQLAHWAQNPALAELTMSVNVSPRQFYQPNFVEQVQQALQVTGAKPGLLELELTEGMLLTDVEDTIQKMVQLKAIGVMFSLDDFGTGYSSLSYLKRLPLDKLKIDQSFVREVVTSTNDAAIARSIIALGNSLGLQVIAEGVETEAQRVFLAKNGCSYWQGFYFSRPQPAAEFEAWAHAYGAEGKALSEAG</sequence>
<evidence type="ECO:0000256" key="1">
    <source>
        <dbReference type="ARBA" id="ARBA00004370"/>
    </source>
</evidence>
<protein>
    <submittedName>
        <fullName evidence="11">EAL domain-containing protein</fullName>
    </submittedName>
</protein>
<comment type="caution">
    <text evidence="11">The sequence shown here is derived from an EMBL/GenBank/DDBJ whole genome shotgun (WGS) entry which is preliminary data.</text>
</comment>
<dbReference type="InterPro" id="IPR029787">
    <property type="entry name" value="Nucleotide_cyclase"/>
</dbReference>
<dbReference type="InterPro" id="IPR000160">
    <property type="entry name" value="GGDEF_dom"/>
</dbReference>
<dbReference type="Gene3D" id="3.30.70.270">
    <property type="match status" value="1"/>
</dbReference>
<dbReference type="Pfam" id="PF00563">
    <property type="entry name" value="EAL"/>
    <property type="match status" value="1"/>
</dbReference>
<dbReference type="Pfam" id="PF08448">
    <property type="entry name" value="PAS_4"/>
    <property type="match status" value="1"/>
</dbReference>
<dbReference type="SMART" id="SM00052">
    <property type="entry name" value="EAL"/>
    <property type="match status" value="1"/>
</dbReference>
<dbReference type="InterPro" id="IPR052155">
    <property type="entry name" value="Biofilm_reg_signaling"/>
</dbReference>
<dbReference type="SUPFAM" id="SSF55785">
    <property type="entry name" value="PYP-like sensor domain (PAS domain)"/>
    <property type="match status" value="2"/>
</dbReference>
<dbReference type="CDD" id="cd01949">
    <property type="entry name" value="GGDEF"/>
    <property type="match status" value="1"/>
</dbReference>
<dbReference type="PROSITE" id="PS50112">
    <property type="entry name" value="PAS"/>
    <property type="match status" value="1"/>
</dbReference>
<dbReference type="RefSeq" id="WP_191721563.1">
    <property type="nucleotide sequence ID" value="NZ_JACSQK010000001.1"/>
</dbReference>
<dbReference type="InterPro" id="IPR000014">
    <property type="entry name" value="PAS"/>
</dbReference>
<dbReference type="PROSITE" id="PS50113">
    <property type="entry name" value="PAC"/>
    <property type="match status" value="1"/>
</dbReference>
<feature type="domain" description="EAL" evidence="9">
    <location>
        <begin position="797"/>
        <end position="1050"/>
    </location>
</feature>
<evidence type="ECO:0000256" key="3">
    <source>
        <dbReference type="ARBA" id="ARBA00022989"/>
    </source>
</evidence>
<dbReference type="SMART" id="SM01079">
    <property type="entry name" value="CHASE"/>
    <property type="match status" value="1"/>
</dbReference>
<dbReference type="Gene3D" id="3.30.450.20">
    <property type="entry name" value="PAS domain"/>
    <property type="match status" value="2"/>
</dbReference>
<dbReference type="Pfam" id="PF13188">
    <property type="entry name" value="PAS_8"/>
    <property type="match status" value="1"/>
</dbReference>
<dbReference type="SUPFAM" id="SSF55073">
    <property type="entry name" value="Nucleotide cyclase"/>
    <property type="match status" value="1"/>
</dbReference>
<dbReference type="InterPro" id="IPR006189">
    <property type="entry name" value="CHASE_dom"/>
</dbReference>
<dbReference type="SUPFAM" id="SSF141868">
    <property type="entry name" value="EAL domain-like"/>
    <property type="match status" value="1"/>
</dbReference>
<dbReference type="SMART" id="SM00267">
    <property type="entry name" value="GGDEF"/>
    <property type="match status" value="1"/>
</dbReference>
<evidence type="ECO:0000259" key="10">
    <source>
        <dbReference type="PROSITE" id="PS50887"/>
    </source>
</evidence>
<dbReference type="NCBIfam" id="TIGR00254">
    <property type="entry name" value="GGDEF"/>
    <property type="match status" value="1"/>
</dbReference>
<dbReference type="PROSITE" id="PS50839">
    <property type="entry name" value="CHASE"/>
    <property type="match status" value="1"/>
</dbReference>
<evidence type="ECO:0000259" key="7">
    <source>
        <dbReference type="PROSITE" id="PS50113"/>
    </source>
</evidence>
<proteinExistence type="predicted"/>
<evidence type="ECO:0000259" key="6">
    <source>
        <dbReference type="PROSITE" id="PS50112"/>
    </source>
</evidence>
<dbReference type="Gene3D" id="3.20.20.450">
    <property type="entry name" value="EAL domain"/>
    <property type="match status" value="1"/>
</dbReference>
<accession>A0ABR8S6P6</accession>
<keyword evidence="2 5" id="KW-0812">Transmembrane</keyword>
<feature type="domain" description="GGDEF" evidence="10">
    <location>
        <begin position="650"/>
        <end position="788"/>
    </location>
</feature>
<evidence type="ECO:0000313" key="11">
    <source>
        <dbReference type="EMBL" id="MBD7959152.1"/>
    </source>
</evidence>
<dbReference type="EMBL" id="JACSQK010000001">
    <property type="protein sequence ID" value="MBD7959152.1"/>
    <property type="molecule type" value="Genomic_DNA"/>
</dbReference>
<dbReference type="InterPro" id="IPR042240">
    <property type="entry name" value="CHASE_sf"/>
</dbReference>
<dbReference type="InterPro" id="IPR013656">
    <property type="entry name" value="PAS_4"/>
</dbReference>
<dbReference type="CDD" id="cd00130">
    <property type="entry name" value="PAS"/>
    <property type="match status" value="1"/>
</dbReference>
<name>A0ABR8S6P6_9BURK</name>
<feature type="domain" description="PAS" evidence="6">
    <location>
        <begin position="361"/>
        <end position="432"/>
    </location>
</feature>
<evidence type="ECO:0000259" key="8">
    <source>
        <dbReference type="PROSITE" id="PS50839"/>
    </source>
</evidence>
<dbReference type="Pfam" id="PF03924">
    <property type="entry name" value="CHASE"/>
    <property type="match status" value="1"/>
</dbReference>
<evidence type="ECO:0000256" key="4">
    <source>
        <dbReference type="ARBA" id="ARBA00023136"/>
    </source>
</evidence>
<dbReference type="PROSITE" id="PS51257">
    <property type="entry name" value="PROKAR_LIPOPROTEIN"/>
    <property type="match status" value="1"/>
</dbReference>
<feature type="domain" description="PAC" evidence="7">
    <location>
        <begin position="436"/>
        <end position="489"/>
    </location>
</feature>
<evidence type="ECO:0000256" key="2">
    <source>
        <dbReference type="ARBA" id="ARBA00022692"/>
    </source>
</evidence>
<dbReference type="Proteomes" id="UP000634919">
    <property type="component" value="Unassembled WGS sequence"/>
</dbReference>
<feature type="domain" description="CHASE" evidence="8">
    <location>
        <begin position="146"/>
        <end position="244"/>
    </location>
</feature>
<dbReference type="InterPro" id="IPR035965">
    <property type="entry name" value="PAS-like_dom_sf"/>
</dbReference>
<evidence type="ECO:0000313" key="12">
    <source>
        <dbReference type="Proteomes" id="UP000634919"/>
    </source>
</evidence>
<dbReference type="SMART" id="SM00091">
    <property type="entry name" value="PAS"/>
    <property type="match status" value="2"/>
</dbReference>
<dbReference type="Pfam" id="PF00990">
    <property type="entry name" value="GGDEF"/>
    <property type="match status" value="1"/>
</dbReference>
<comment type="subcellular location">
    <subcellularLocation>
        <location evidence="1">Membrane</location>
    </subcellularLocation>
</comment>
<dbReference type="CDD" id="cd01948">
    <property type="entry name" value="EAL"/>
    <property type="match status" value="1"/>
</dbReference>
<reference evidence="11 12" key="1">
    <citation type="submission" date="2020-08" db="EMBL/GenBank/DDBJ databases">
        <title>A Genomic Blueprint of the Chicken Gut Microbiome.</title>
        <authorList>
            <person name="Gilroy R."/>
            <person name="Ravi A."/>
            <person name="Getino M."/>
            <person name="Pursley I."/>
            <person name="Horton D.L."/>
            <person name="Alikhan N.-F."/>
            <person name="Baker D."/>
            <person name="Gharbi K."/>
            <person name="Hall N."/>
            <person name="Watson M."/>
            <person name="Adriaenssens E.M."/>
            <person name="Foster-Nyarko E."/>
            <person name="Jarju S."/>
            <person name="Secka A."/>
            <person name="Antonio M."/>
            <person name="Oren A."/>
            <person name="Chaudhuri R."/>
            <person name="La Ragione R.M."/>
            <person name="Hildebrand F."/>
            <person name="Pallen M.J."/>
        </authorList>
    </citation>
    <scope>NUCLEOTIDE SEQUENCE [LARGE SCALE GENOMIC DNA]</scope>
    <source>
        <strain evidence="11 12">Sa2CVA6</strain>
    </source>
</reference>
<dbReference type="Gene3D" id="3.30.450.350">
    <property type="entry name" value="CHASE domain"/>
    <property type="match status" value="1"/>
</dbReference>
<dbReference type="InterPro" id="IPR043128">
    <property type="entry name" value="Rev_trsase/Diguanyl_cyclase"/>
</dbReference>
<organism evidence="11 12">
    <name type="scientific">Comamonas avium</name>
    <dbReference type="NCBI Taxonomy" id="2762231"/>
    <lineage>
        <taxon>Bacteria</taxon>
        <taxon>Pseudomonadati</taxon>
        <taxon>Pseudomonadota</taxon>
        <taxon>Betaproteobacteria</taxon>
        <taxon>Burkholderiales</taxon>
        <taxon>Comamonadaceae</taxon>
        <taxon>Comamonas</taxon>
    </lineage>
</organism>
<dbReference type="PROSITE" id="PS50883">
    <property type="entry name" value="EAL"/>
    <property type="match status" value="1"/>
</dbReference>
<evidence type="ECO:0000259" key="9">
    <source>
        <dbReference type="PROSITE" id="PS50883"/>
    </source>
</evidence>
<keyword evidence="4 5" id="KW-0472">Membrane</keyword>
<feature type="transmembrane region" description="Helical" evidence="5">
    <location>
        <begin position="12"/>
        <end position="32"/>
    </location>
</feature>